<dbReference type="PANTHER" id="PTHR47178:SF6">
    <property type="entry name" value="FAD-BINDING DOMAIN-CONTAINING PROTEIN"/>
    <property type="match status" value="1"/>
</dbReference>
<dbReference type="EMBL" id="JAEPRA010000022">
    <property type="protein sequence ID" value="KAG2172640.1"/>
    <property type="molecule type" value="Genomic_DNA"/>
</dbReference>
<evidence type="ECO:0000256" key="2">
    <source>
        <dbReference type="ARBA" id="ARBA00022827"/>
    </source>
</evidence>
<keyword evidence="4" id="KW-0503">Monooxygenase</keyword>
<dbReference type="OrthoDB" id="655030at2759"/>
<dbReference type="AlphaFoldDB" id="A0A8H7U835"/>
<dbReference type="InterPro" id="IPR002938">
    <property type="entry name" value="FAD-bd"/>
</dbReference>
<protein>
    <recommendedName>
        <fullName evidence="5">FAD-binding domain-containing protein</fullName>
    </recommendedName>
</protein>
<evidence type="ECO:0000256" key="4">
    <source>
        <dbReference type="ARBA" id="ARBA00023033"/>
    </source>
</evidence>
<dbReference type="PANTHER" id="PTHR47178">
    <property type="entry name" value="MONOOXYGENASE, FAD-BINDING"/>
    <property type="match status" value="1"/>
</dbReference>
<keyword evidence="3" id="KW-0560">Oxidoreductase</keyword>
<dbReference type="GO" id="GO:0071949">
    <property type="term" value="F:FAD binding"/>
    <property type="evidence" value="ECO:0007669"/>
    <property type="project" value="InterPro"/>
</dbReference>
<keyword evidence="1" id="KW-0285">Flavoprotein</keyword>
<evidence type="ECO:0000259" key="5">
    <source>
        <dbReference type="Pfam" id="PF01494"/>
    </source>
</evidence>
<accession>A0A8H7U835</accession>
<dbReference type="GO" id="GO:0004497">
    <property type="term" value="F:monooxygenase activity"/>
    <property type="evidence" value="ECO:0007669"/>
    <property type="project" value="UniProtKB-KW"/>
</dbReference>
<dbReference type="Proteomes" id="UP000612746">
    <property type="component" value="Unassembled WGS sequence"/>
</dbReference>
<evidence type="ECO:0000256" key="1">
    <source>
        <dbReference type="ARBA" id="ARBA00022630"/>
    </source>
</evidence>
<comment type="caution">
    <text evidence="6">The sequence shown here is derived from an EMBL/GenBank/DDBJ whole genome shotgun (WGS) entry which is preliminary data.</text>
</comment>
<dbReference type="InterPro" id="IPR036188">
    <property type="entry name" value="FAD/NAD-bd_sf"/>
</dbReference>
<evidence type="ECO:0000313" key="7">
    <source>
        <dbReference type="Proteomes" id="UP000612746"/>
    </source>
</evidence>
<dbReference type="SUPFAM" id="SSF51905">
    <property type="entry name" value="FAD/NAD(P)-binding domain"/>
    <property type="match status" value="1"/>
</dbReference>
<organism evidence="6 7">
    <name type="scientific">Umbelopsis vinacea</name>
    <dbReference type="NCBI Taxonomy" id="44442"/>
    <lineage>
        <taxon>Eukaryota</taxon>
        <taxon>Fungi</taxon>
        <taxon>Fungi incertae sedis</taxon>
        <taxon>Mucoromycota</taxon>
        <taxon>Mucoromycotina</taxon>
        <taxon>Umbelopsidomycetes</taxon>
        <taxon>Umbelopsidales</taxon>
        <taxon>Umbelopsidaceae</taxon>
        <taxon>Umbelopsis</taxon>
    </lineage>
</organism>
<evidence type="ECO:0000256" key="3">
    <source>
        <dbReference type="ARBA" id="ARBA00023002"/>
    </source>
</evidence>
<evidence type="ECO:0000313" key="6">
    <source>
        <dbReference type="EMBL" id="KAG2172640.1"/>
    </source>
</evidence>
<dbReference type="Gene3D" id="3.50.50.60">
    <property type="entry name" value="FAD/NAD(P)-binding domain"/>
    <property type="match status" value="1"/>
</dbReference>
<keyword evidence="7" id="KW-1185">Reference proteome</keyword>
<keyword evidence="2" id="KW-0274">FAD</keyword>
<reference evidence="6" key="1">
    <citation type="submission" date="2020-12" db="EMBL/GenBank/DDBJ databases">
        <title>Metabolic potential, ecology and presence of endohyphal bacteria is reflected in genomic diversity of Mucoromycotina.</title>
        <authorList>
            <person name="Muszewska A."/>
            <person name="Okrasinska A."/>
            <person name="Steczkiewicz K."/>
            <person name="Drgas O."/>
            <person name="Orlowska M."/>
            <person name="Perlinska-Lenart U."/>
            <person name="Aleksandrzak-Piekarczyk T."/>
            <person name="Szatraj K."/>
            <person name="Zielenkiewicz U."/>
            <person name="Pilsyk S."/>
            <person name="Malc E."/>
            <person name="Mieczkowski P."/>
            <person name="Kruszewska J.S."/>
            <person name="Biernat P."/>
            <person name="Pawlowska J."/>
        </authorList>
    </citation>
    <scope>NUCLEOTIDE SEQUENCE</scope>
    <source>
        <strain evidence="6">WA0000051536</strain>
    </source>
</reference>
<sequence length="102" mass="11445">MRWVISWDIVLIHKNIPETNAGRCELAKEIVIWLNKVCQYMLDPNWNGNGKFALIGDALHAMALYYGEGLNHAMIDVAKLGEQLVKAHRDEITLAEAITASV</sequence>
<feature type="domain" description="FAD-binding" evidence="5">
    <location>
        <begin position="49"/>
        <end position="89"/>
    </location>
</feature>
<name>A0A8H7U835_9FUNG</name>
<gene>
    <name evidence="6" type="ORF">INT44_002655</name>
</gene>
<proteinExistence type="predicted"/>
<dbReference type="Pfam" id="PF01494">
    <property type="entry name" value="FAD_binding_3"/>
    <property type="match status" value="1"/>
</dbReference>